<dbReference type="Gene3D" id="2.30.110.10">
    <property type="entry name" value="Electron Transport, Fmn-binding Protein, Chain A"/>
    <property type="match status" value="1"/>
</dbReference>
<evidence type="ECO:0000259" key="2">
    <source>
        <dbReference type="PROSITE" id="PS51384"/>
    </source>
</evidence>
<dbReference type="CDD" id="cd06184">
    <property type="entry name" value="flavohem_like_fad_nad_binding"/>
    <property type="match status" value="1"/>
</dbReference>
<evidence type="ECO:0000313" key="4">
    <source>
        <dbReference type="Proteomes" id="UP001295423"/>
    </source>
</evidence>
<accession>A0AAD2FSQ5</accession>
<dbReference type="InterPro" id="IPR001433">
    <property type="entry name" value="OxRdtase_FAD/NAD-bd"/>
</dbReference>
<feature type="compositionally biased region" description="Polar residues" evidence="1">
    <location>
        <begin position="182"/>
        <end position="195"/>
    </location>
</feature>
<proteinExistence type="predicted"/>
<evidence type="ECO:0000256" key="1">
    <source>
        <dbReference type="SAM" id="MobiDB-lite"/>
    </source>
</evidence>
<dbReference type="Gene3D" id="2.40.30.10">
    <property type="entry name" value="Translation factors"/>
    <property type="match status" value="1"/>
</dbReference>
<dbReference type="InterPro" id="IPR017938">
    <property type="entry name" value="Riboflavin_synthase-like_b-brl"/>
</dbReference>
<organism evidence="3 4">
    <name type="scientific">Cylindrotheca closterium</name>
    <dbReference type="NCBI Taxonomy" id="2856"/>
    <lineage>
        <taxon>Eukaryota</taxon>
        <taxon>Sar</taxon>
        <taxon>Stramenopiles</taxon>
        <taxon>Ochrophyta</taxon>
        <taxon>Bacillariophyta</taxon>
        <taxon>Bacillariophyceae</taxon>
        <taxon>Bacillariophycidae</taxon>
        <taxon>Bacillariales</taxon>
        <taxon>Bacillariaceae</taxon>
        <taxon>Cylindrotheca</taxon>
    </lineage>
</organism>
<sequence length="620" mass="68977">MLTNDHISTFQHQHILQTHTWPFHQGELQVQLKLGAYEYVNSYAPKIIRPFMPEQHREFYKSQPFLVAAARDENGKLWSTLLFASTQSPSNHRPFFVQSPDSKTLLLATTPLPGDALEGSLQVGSDLGLLGIEFATRRRNRVNGRIISNGNNDNGGKNNHQITFSVDQSFGNCPQYIKPRNRWSTRSDNTNNNNVCPEPSAPVTSTKEGRPNRLSPEQLEKVRQAETISLATGYRGHGANPVYGNDASHRGGSAGFLHVREDARTIILPDYNGNHHFNTIGNLILDSSMGITIPLYEKGEMIQLTGQATIIWDDNHELIAQHVGAKRLIQFVIDQVVELQEGSFPLRWDTSQQDQRMTLQVKRRVKESDTVASFYLSSVPGESPKLASFQAGQHLPVTIETPKGSLERSYSLSNYDPNGGEYRISVQREPMGQASTFLHDSIKVGSLIQASKPAGGFVYPSSSEDTTFIFLSAGIGVTPVLSMLHAFAADKSRKQSSALWIHSAKDSDHHPFTDEVKLLQSKVLASDDSKSMKSIVTYTREEQSIIAQDDNDENMDNDRRTIYHTGRLQETLLKDHITPALLGTKNAQAFLCGPTNFVVDMEGILINLGIDASKIQHESF</sequence>
<reference evidence="3" key="1">
    <citation type="submission" date="2023-08" db="EMBL/GenBank/DDBJ databases">
        <authorList>
            <person name="Audoor S."/>
            <person name="Bilcke G."/>
        </authorList>
    </citation>
    <scope>NUCLEOTIDE SEQUENCE</scope>
</reference>
<dbReference type="PANTHER" id="PTHR42815">
    <property type="entry name" value="FAD-BINDING, PUTATIVE (AFU_ORTHOLOGUE AFUA_6G07600)-RELATED"/>
    <property type="match status" value="1"/>
</dbReference>
<feature type="domain" description="FAD-binding FR-type" evidence="2">
    <location>
        <begin position="354"/>
        <end position="460"/>
    </location>
</feature>
<dbReference type="PANTHER" id="PTHR42815:SF2">
    <property type="entry name" value="FAD-BINDING, PUTATIVE (AFU_ORTHOLOGUE AFUA_6G07600)-RELATED"/>
    <property type="match status" value="1"/>
</dbReference>
<dbReference type="PROSITE" id="PS51384">
    <property type="entry name" value="FAD_FR"/>
    <property type="match status" value="1"/>
</dbReference>
<dbReference type="GO" id="GO:0016491">
    <property type="term" value="F:oxidoreductase activity"/>
    <property type="evidence" value="ECO:0007669"/>
    <property type="project" value="InterPro"/>
</dbReference>
<dbReference type="EMBL" id="CAKOGP040001792">
    <property type="protein sequence ID" value="CAJ1951888.1"/>
    <property type="molecule type" value="Genomic_DNA"/>
</dbReference>
<protein>
    <recommendedName>
        <fullName evidence="2">FAD-binding FR-type domain-containing protein</fullName>
    </recommendedName>
</protein>
<dbReference type="InterPro" id="IPR012349">
    <property type="entry name" value="Split_barrel_FMN-bd"/>
</dbReference>
<dbReference type="InterPro" id="IPR039261">
    <property type="entry name" value="FNR_nucleotide-bd"/>
</dbReference>
<gene>
    <name evidence="3" type="ORF">CYCCA115_LOCUS13288</name>
</gene>
<dbReference type="AlphaFoldDB" id="A0AAD2FSQ5"/>
<dbReference type="Pfam" id="PF00970">
    <property type="entry name" value="FAD_binding_6"/>
    <property type="match status" value="1"/>
</dbReference>
<dbReference type="SUPFAM" id="SSF52343">
    <property type="entry name" value="Ferredoxin reductase-like, C-terminal NADP-linked domain"/>
    <property type="match status" value="1"/>
</dbReference>
<dbReference type="PRINTS" id="PR00409">
    <property type="entry name" value="PHDIOXRDTASE"/>
</dbReference>
<feature type="region of interest" description="Disordered" evidence="1">
    <location>
        <begin position="177"/>
        <end position="214"/>
    </location>
</feature>
<dbReference type="InterPro" id="IPR017927">
    <property type="entry name" value="FAD-bd_FR_type"/>
</dbReference>
<dbReference type="Pfam" id="PF00175">
    <property type="entry name" value="NAD_binding_1"/>
    <property type="match status" value="1"/>
</dbReference>
<dbReference type="InterPro" id="IPR008333">
    <property type="entry name" value="Cbr1-like_FAD-bd_dom"/>
</dbReference>
<dbReference type="Proteomes" id="UP001295423">
    <property type="component" value="Unassembled WGS sequence"/>
</dbReference>
<keyword evidence="4" id="KW-1185">Reference proteome</keyword>
<dbReference type="Gene3D" id="3.40.50.80">
    <property type="entry name" value="Nucleotide-binding domain of ferredoxin-NADP reductase (FNR) module"/>
    <property type="match status" value="1"/>
</dbReference>
<dbReference type="SUPFAM" id="SSF63380">
    <property type="entry name" value="Riboflavin synthase domain-like"/>
    <property type="match status" value="1"/>
</dbReference>
<comment type="caution">
    <text evidence="3">The sequence shown here is derived from an EMBL/GenBank/DDBJ whole genome shotgun (WGS) entry which is preliminary data.</text>
</comment>
<evidence type="ECO:0000313" key="3">
    <source>
        <dbReference type="EMBL" id="CAJ1951888.1"/>
    </source>
</evidence>
<name>A0AAD2FSQ5_9STRA</name>